<dbReference type="SUPFAM" id="SSF63380">
    <property type="entry name" value="Riboflavin synthase domain-like"/>
    <property type="match status" value="1"/>
</dbReference>
<keyword evidence="3" id="KW-1133">Transmembrane helix</keyword>
<dbReference type="EC" id="1.6.2.4" evidence="2"/>
<evidence type="ECO:0000313" key="6">
    <source>
        <dbReference type="EMBL" id="MFD2937912.1"/>
    </source>
</evidence>
<feature type="transmembrane region" description="Helical" evidence="3">
    <location>
        <begin position="130"/>
        <end position="151"/>
    </location>
</feature>
<proteinExistence type="predicted"/>
<dbReference type="InterPro" id="IPR005625">
    <property type="entry name" value="PepSY-ass_TM"/>
</dbReference>
<dbReference type="Pfam" id="PF00175">
    <property type="entry name" value="NAD_binding_1"/>
    <property type="match status" value="1"/>
</dbReference>
<dbReference type="InterPro" id="IPR039261">
    <property type="entry name" value="FNR_nucleotide-bd"/>
</dbReference>
<evidence type="ECO:0000256" key="2">
    <source>
        <dbReference type="ARBA" id="ARBA00023797"/>
    </source>
</evidence>
<dbReference type="PANTHER" id="PTHR19384">
    <property type="entry name" value="NITRIC OXIDE SYNTHASE-RELATED"/>
    <property type="match status" value="1"/>
</dbReference>
<evidence type="ECO:0000256" key="3">
    <source>
        <dbReference type="SAM" id="Phobius"/>
    </source>
</evidence>
<dbReference type="InterPro" id="IPR029039">
    <property type="entry name" value="Flavoprotein-like_sf"/>
</dbReference>
<keyword evidence="1" id="KW-0285">Flavoprotein</keyword>
<accession>A0ABW6ATF0</accession>
<feature type="transmembrane region" description="Helical" evidence="3">
    <location>
        <begin position="304"/>
        <end position="328"/>
    </location>
</feature>
<feature type="domain" description="Flavodoxin-like" evidence="4">
    <location>
        <begin position="346"/>
        <end position="485"/>
    </location>
</feature>
<organism evidence="6 7">
    <name type="scientific">Spirosoma flavum</name>
    <dbReference type="NCBI Taxonomy" id="2048557"/>
    <lineage>
        <taxon>Bacteria</taxon>
        <taxon>Pseudomonadati</taxon>
        <taxon>Bacteroidota</taxon>
        <taxon>Cytophagia</taxon>
        <taxon>Cytophagales</taxon>
        <taxon>Cytophagaceae</taxon>
        <taxon>Spirosoma</taxon>
    </lineage>
</organism>
<dbReference type="PRINTS" id="PR00371">
    <property type="entry name" value="FPNCR"/>
</dbReference>
<name>A0ABW6ATF0_9BACT</name>
<dbReference type="PROSITE" id="PS50902">
    <property type="entry name" value="FLAVODOXIN_LIKE"/>
    <property type="match status" value="1"/>
</dbReference>
<dbReference type="SUPFAM" id="SSF52343">
    <property type="entry name" value="Ferredoxin reductase-like, C-terminal NADP-linked domain"/>
    <property type="match status" value="1"/>
</dbReference>
<dbReference type="Gene3D" id="3.40.50.80">
    <property type="entry name" value="Nucleotide-binding domain of ferredoxin-NADP reductase (FNR) module"/>
    <property type="match status" value="1"/>
</dbReference>
<dbReference type="EMBL" id="JBHUOM010000048">
    <property type="protein sequence ID" value="MFD2937912.1"/>
    <property type="molecule type" value="Genomic_DNA"/>
</dbReference>
<keyword evidence="7" id="KW-1185">Reference proteome</keyword>
<dbReference type="Proteomes" id="UP001597512">
    <property type="component" value="Unassembled WGS sequence"/>
</dbReference>
<dbReference type="Pfam" id="PF00258">
    <property type="entry name" value="Flavodoxin_1"/>
    <property type="match status" value="1"/>
</dbReference>
<dbReference type="Gene3D" id="3.40.50.360">
    <property type="match status" value="1"/>
</dbReference>
<evidence type="ECO:0000313" key="7">
    <source>
        <dbReference type="Proteomes" id="UP001597512"/>
    </source>
</evidence>
<dbReference type="InterPro" id="IPR001709">
    <property type="entry name" value="Flavoprot_Pyr_Nucl_cyt_Rdtase"/>
</dbReference>
<gene>
    <name evidence="6" type="ORF">ACFS25_29370</name>
</gene>
<feature type="domain" description="FAD-binding FR-type" evidence="5">
    <location>
        <begin position="500"/>
        <end position="598"/>
    </location>
</feature>
<dbReference type="PROSITE" id="PS51384">
    <property type="entry name" value="FAD_FR"/>
    <property type="match status" value="1"/>
</dbReference>
<dbReference type="PANTHER" id="PTHR19384:SF17">
    <property type="entry name" value="NADPH--CYTOCHROME P450 REDUCTASE"/>
    <property type="match status" value="1"/>
</dbReference>
<dbReference type="InterPro" id="IPR008254">
    <property type="entry name" value="Flavodoxin/NO_synth"/>
</dbReference>
<dbReference type="Pfam" id="PF03929">
    <property type="entry name" value="PepSY_TM"/>
    <property type="match status" value="1"/>
</dbReference>
<dbReference type="InterPro" id="IPR001433">
    <property type="entry name" value="OxRdtase_FAD/NAD-bd"/>
</dbReference>
<evidence type="ECO:0000259" key="4">
    <source>
        <dbReference type="PROSITE" id="PS50902"/>
    </source>
</evidence>
<dbReference type="SUPFAM" id="SSF52218">
    <property type="entry name" value="Flavoproteins"/>
    <property type="match status" value="1"/>
</dbReference>
<dbReference type="InterPro" id="IPR017938">
    <property type="entry name" value="Riboflavin_synthase-like_b-brl"/>
</dbReference>
<sequence length="736" mass="82568">MTISVWRYSHLALAVSSFLSLALASVTGIILAFEPISQKIQPYRVDSFTQLTLAQTLPVLKKSYAELSELSIDANQFVQIKGSDANGENLTAYIDPKTGKILGIPTEQSEFFQWVTALHRSLFLHEAGRLFIGLTAFLLLLITVSGTILIIQRQRGLKRFFTWIVRDNFAQYYHVVLGRLSLIPIFVIAISGMYLSLARFGLMATEKISPKIDFDAIRSKPEQKLPQRTLADFAVFKNTRLAEVQSIEFPFSEDPEDYYTLKLKDRELTVNQITGDILSENRYPTAVLLTNLSLDLHTGRASGIWAIILAVASGNILFFIYSGFAITWKRRANRVKNKYSADESRFIILVGSENGSTFRFAQIIHQQLLKQGEKSFLTECNNYTVFPKAEHLIILTATYGLGDAPTNATSFATLVEKYPQPQPVRYSVLGFGSHAYPDFCQFAFEVNQLLSRQHWAIPLVDIHTVNDRSPEDFGLWAEAWSQQADRPMSVSSDLLKAPSTRFDTLTVTSNNRTAQPDGTFLIRLRSRRRRGVTSGDLLAIYPGNDHRERLYSIGVLEKEIQLGVRLHPGGLGSGFLHGLTPGDTIRARIVSNDHFHFPKKAPVVVMIGNGTGIAPFLGMISQNKQQIPCHLYCGFRQSASFDVYRDFLKTSQSAQKLTSIHVAYSREGDKKYVSDLLAHDADFIANVLMMNGVLMICGSLTMQKDVIELLETICRTKLGKPVSVYQSHSQILMDCY</sequence>
<keyword evidence="3" id="KW-0472">Membrane</keyword>
<evidence type="ECO:0000256" key="1">
    <source>
        <dbReference type="ARBA" id="ARBA00022630"/>
    </source>
</evidence>
<evidence type="ECO:0000259" key="5">
    <source>
        <dbReference type="PROSITE" id="PS51384"/>
    </source>
</evidence>
<keyword evidence="3" id="KW-0812">Transmembrane</keyword>
<dbReference type="RefSeq" id="WP_381508420.1">
    <property type="nucleotide sequence ID" value="NZ_JBHUOM010000048.1"/>
</dbReference>
<comment type="caution">
    <text evidence="6">The sequence shown here is derived from an EMBL/GenBank/DDBJ whole genome shotgun (WGS) entry which is preliminary data.</text>
</comment>
<protein>
    <recommendedName>
        <fullName evidence="2">NADPH--hemoprotein reductase</fullName>
        <ecNumber evidence="2">1.6.2.4</ecNumber>
    </recommendedName>
</protein>
<feature type="transmembrane region" description="Helical" evidence="3">
    <location>
        <begin position="172"/>
        <end position="195"/>
    </location>
</feature>
<dbReference type="InterPro" id="IPR017927">
    <property type="entry name" value="FAD-bd_FR_type"/>
</dbReference>
<reference evidence="7" key="1">
    <citation type="journal article" date="2019" name="Int. J. Syst. Evol. Microbiol.">
        <title>The Global Catalogue of Microorganisms (GCM) 10K type strain sequencing project: providing services to taxonomists for standard genome sequencing and annotation.</title>
        <authorList>
            <consortium name="The Broad Institute Genomics Platform"/>
            <consortium name="The Broad Institute Genome Sequencing Center for Infectious Disease"/>
            <person name="Wu L."/>
            <person name="Ma J."/>
        </authorList>
    </citation>
    <scope>NUCLEOTIDE SEQUENCE [LARGE SCALE GENOMIC DNA]</scope>
    <source>
        <strain evidence="7">KCTC 52490</strain>
    </source>
</reference>